<keyword evidence="1" id="KW-0732">Signal</keyword>
<dbReference type="PROSITE" id="PS50933">
    <property type="entry name" value="CHRD"/>
    <property type="match status" value="1"/>
</dbReference>
<dbReference type="Pfam" id="PF07452">
    <property type="entry name" value="CHRD"/>
    <property type="match status" value="1"/>
</dbReference>
<accession>A0A149RT89</accession>
<dbReference type="Proteomes" id="UP000075377">
    <property type="component" value="Unassembled WGS sequence"/>
</dbReference>
<feature type="chain" id="PRO_5007553853" description="CHRD domain-containing protein" evidence="1">
    <location>
        <begin position="30"/>
        <end position="147"/>
    </location>
</feature>
<evidence type="ECO:0000256" key="1">
    <source>
        <dbReference type="SAM" id="SignalP"/>
    </source>
</evidence>
<dbReference type="EMBL" id="LHZX01000312">
    <property type="protein sequence ID" value="KXV68156.1"/>
    <property type="molecule type" value="Genomic_DNA"/>
</dbReference>
<evidence type="ECO:0000259" key="2">
    <source>
        <dbReference type="PROSITE" id="PS50933"/>
    </source>
</evidence>
<proteinExistence type="predicted"/>
<dbReference type="InterPro" id="IPR010895">
    <property type="entry name" value="CHRD"/>
</dbReference>
<organism evidence="3 6">
    <name type="scientific">Acetobacter malorum</name>
    <dbReference type="NCBI Taxonomy" id="178901"/>
    <lineage>
        <taxon>Bacteria</taxon>
        <taxon>Pseudomonadati</taxon>
        <taxon>Pseudomonadota</taxon>
        <taxon>Alphaproteobacteria</taxon>
        <taxon>Acetobacterales</taxon>
        <taxon>Acetobacteraceae</taxon>
        <taxon>Acetobacter</taxon>
    </lineage>
</organism>
<gene>
    <name evidence="3" type="ORF">AD933_04260</name>
    <name evidence="4" type="ORF">AD951_12605</name>
</gene>
<evidence type="ECO:0000313" key="4">
    <source>
        <dbReference type="EMBL" id="KXV68156.1"/>
    </source>
</evidence>
<comment type="caution">
    <text evidence="3">The sequence shown here is derived from an EMBL/GenBank/DDBJ whole genome shotgun (WGS) entry which is preliminary data.</text>
</comment>
<evidence type="ECO:0000313" key="6">
    <source>
        <dbReference type="Proteomes" id="UP000075526"/>
    </source>
</evidence>
<feature type="signal peptide" evidence="1">
    <location>
        <begin position="1"/>
        <end position="29"/>
    </location>
</feature>
<dbReference type="Proteomes" id="UP000075526">
    <property type="component" value="Unassembled WGS sequence"/>
</dbReference>
<dbReference type="RefSeq" id="WP_061502285.1">
    <property type="nucleotide sequence ID" value="NZ_CALAZD010000060.1"/>
</dbReference>
<dbReference type="AlphaFoldDB" id="A0A149RT89"/>
<reference evidence="5 6" key="1">
    <citation type="submission" date="2015-06" db="EMBL/GenBank/DDBJ databases">
        <title>Improved classification and identification of acetic acid bacteria using matrix-assisted laser desorption/ionization time-of-flight mass spectrometry; Gluconobacter nephelii and Gluconobacter uchimurae are later heterotypic synonyms of Gluconobacter japonicus and Gluconobacter oxydans, respectively.</title>
        <authorList>
            <person name="Li L."/>
            <person name="Cleenwerck I."/>
            <person name="De Vuyst L."/>
            <person name="Vandamme P."/>
        </authorList>
    </citation>
    <scope>NUCLEOTIDE SEQUENCE [LARGE SCALE GENOMIC DNA]</scope>
    <source>
        <strain evidence="3 6">LMG 1552</strain>
        <strain evidence="4 5">LMG 1699</strain>
    </source>
</reference>
<protein>
    <recommendedName>
        <fullName evidence="2">CHRD domain-containing protein</fullName>
    </recommendedName>
</protein>
<name>A0A149RT89_9PROT</name>
<dbReference type="SMART" id="SM00754">
    <property type="entry name" value="CHRD"/>
    <property type="match status" value="1"/>
</dbReference>
<evidence type="ECO:0000313" key="3">
    <source>
        <dbReference type="EMBL" id="KXV17573.1"/>
    </source>
</evidence>
<sequence length="147" mass="15495">MTLPRKPILSMVLAAGLLAAGALSAPAQAQRSMLFSGTLAAEHGASAQAHGNVVALYYAGAHVLRYTVTWDGLSGPVTIAHLHGPALPGKDGPPEVTVHGPYKSPLSGSVMLSTETERDLMDGRIYLNLHTQKYPNGEVRAWLAKSE</sequence>
<dbReference type="PATRIC" id="fig|178901.13.peg.405"/>
<evidence type="ECO:0000313" key="5">
    <source>
        <dbReference type="Proteomes" id="UP000075377"/>
    </source>
</evidence>
<dbReference type="EMBL" id="LHZF01000146">
    <property type="protein sequence ID" value="KXV17573.1"/>
    <property type="molecule type" value="Genomic_DNA"/>
</dbReference>
<feature type="domain" description="CHRD" evidence="2">
    <location>
        <begin position="31"/>
        <end position="147"/>
    </location>
</feature>